<dbReference type="Pfam" id="PF13183">
    <property type="entry name" value="Fer4_8"/>
    <property type="match status" value="1"/>
</dbReference>
<feature type="domain" description="4Fe-4S ferredoxin-type" evidence="9">
    <location>
        <begin position="1"/>
        <end position="30"/>
    </location>
</feature>
<keyword evidence="3" id="KW-0004">4Fe-4S</keyword>
<evidence type="ECO:0000256" key="5">
    <source>
        <dbReference type="ARBA" id="ARBA00022994"/>
    </source>
</evidence>
<dbReference type="Gene3D" id="1.10.1060.10">
    <property type="entry name" value="Alpha-helical ferredoxin"/>
    <property type="match status" value="1"/>
</dbReference>
<dbReference type="PROSITE" id="PS00198">
    <property type="entry name" value="4FE4S_FER_1"/>
    <property type="match status" value="1"/>
</dbReference>
<keyword evidence="8" id="KW-0411">Iron-sulfur</keyword>
<dbReference type="PATRIC" id="fig|1719120.3.peg.3339"/>
<sequence length="147" mass="16410">MKNSEILSCFQCGTCTGSCPSGKYTSLNVRRIVKDSIKKDISDQPDLWMCTTCYNCQERCPRGIKVTDAILSLRAEAVRKGRILPAHRAVCKFLIEVGHAVPIDDIHIAIRERIGLSQPETVSKYPKALNDVKILLESCGFNELVKE</sequence>
<comment type="caution">
    <text evidence="10">The sequence shown here is derived from an EMBL/GenBank/DDBJ whole genome shotgun (WGS) entry which is preliminary data.</text>
</comment>
<dbReference type="GO" id="GO:0051539">
    <property type="term" value="F:4 iron, 4 sulfur cluster binding"/>
    <property type="evidence" value="ECO:0007669"/>
    <property type="project" value="UniProtKB-KW"/>
</dbReference>
<dbReference type="NCBIfam" id="TIGR03290">
    <property type="entry name" value="CoB_CoM_SS_C"/>
    <property type="match status" value="1"/>
</dbReference>
<evidence type="ECO:0000256" key="2">
    <source>
        <dbReference type="ARBA" id="ARBA00007097"/>
    </source>
</evidence>
<name>A0A0P8ADU1_9EURY</name>
<evidence type="ECO:0000256" key="7">
    <source>
        <dbReference type="ARBA" id="ARBA00023004"/>
    </source>
</evidence>
<dbReference type="GO" id="GO:0015948">
    <property type="term" value="P:methanogenesis"/>
    <property type="evidence" value="ECO:0007669"/>
    <property type="project" value="UniProtKB-KW"/>
</dbReference>
<dbReference type="GO" id="GO:0005886">
    <property type="term" value="C:plasma membrane"/>
    <property type="evidence" value="ECO:0007669"/>
    <property type="project" value="TreeGrafter"/>
</dbReference>
<dbReference type="PANTHER" id="PTHR43255">
    <property type="entry name" value="IRON-SULFUR-BINDING OXIDOREDUCTASE FADF-RELATED-RELATED"/>
    <property type="match status" value="1"/>
</dbReference>
<keyword evidence="5" id="KW-0484">Methanogenesis</keyword>
<evidence type="ECO:0000256" key="3">
    <source>
        <dbReference type="ARBA" id="ARBA00022485"/>
    </source>
</evidence>
<evidence type="ECO:0000313" key="11">
    <source>
        <dbReference type="Proteomes" id="UP000050360"/>
    </source>
</evidence>
<evidence type="ECO:0000256" key="1">
    <source>
        <dbReference type="ARBA" id="ARBA00004808"/>
    </source>
</evidence>
<comment type="similarity">
    <text evidence="2">Belongs to the HdrC family.</text>
</comment>
<dbReference type="InterPro" id="IPR017680">
    <property type="entry name" value="CoB/CoM_hetero-S_Rdtase_csu"/>
</dbReference>
<organism evidence="10 11">
    <name type="scientific">Candidatus Methanoperedens nitratireducens</name>
    <dbReference type="NCBI Taxonomy" id="1392998"/>
    <lineage>
        <taxon>Archaea</taxon>
        <taxon>Methanobacteriati</taxon>
        <taxon>Methanobacteriota</taxon>
        <taxon>Stenosarchaea group</taxon>
        <taxon>Methanomicrobia</taxon>
        <taxon>Methanosarcinales</taxon>
        <taxon>ANME-2 cluster</taxon>
        <taxon>Candidatus Methanoperedentaceae</taxon>
        <taxon>Candidatus Methanoperedens</taxon>
    </lineage>
</organism>
<dbReference type="GO" id="GO:0051912">
    <property type="term" value="F:CoB--CoM heterodisulfide reductase activity"/>
    <property type="evidence" value="ECO:0007669"/>
    <property type="project" value="InterPro"/>
</dbReference>
<gene>
    <name evidence="10" type="ORF">MPEBLZ_03074</name>
</gene>
<dbReference type="GO" id="GO:0046872">
    <property type="term" value="F:metal ion binding"/>
    <property type="evidence" value="ECO:0007669"/>
    <property type="project" value="UniProtKB-KW"/>
</dbReference>
<dbReference type="PANTHER" id="PTHR43255:SF1">
    <property type="entry name" value="IRON-SULFUR-BINDING OXIDOREDUCTASE FADF-RELATED"/>
    <property type="match status" value="1"/>
</dbReference>
<dbReference type="InterPro" id="IPR017896">
    <property type="entry name" value="4Fe4S_Fe-S-bd"/>
</dbReference>
<accession>A0A0P8ADU1</accession>
<proteinExistence type="inferred from homology"/>
<dbReference type="SUPFAM" id="SSF46548">
    <property type="entry name" value="alpha-helical ferredoxin"/>
    <property type="match status" value="1"/>
</dbReference>
<dbReference type="UniPathway" id="UPA00647">
    <property type="reaction ID" value="UER00700"/>
</dbReference>
<dbReference type="PROSITE" id="PS51379">
    <property type="entry name" value="4FE4S_FER_2"/>
    <property type="match status" value="1"/>
</dbReference>
<comment type="pathway">
    <text evidence="1">Cofactor metabolism; coenzyme M-coenzyme B heterodisulfide reduction; coenzyme B and coenzyme M from coenzyme M-coenzyme B heterodisulfide: step 1/1.</text>
</comment>
<keyword evidence="7" id="KW-0408">Iron</keyword>
<protein>
    <submittedName>
        <fullName evidence="10">Heterodisulfide reductase subunit</fullName>
    </submittedName>
</protein>
<evidence type="ECO:0000313" key="10">
    <source>
        <dbReference type="EMBL" id="KPQ42357.1"/>
    </source>
</evidence>
<reference evidence="10 11" key="1">
    <citation type="submission" date="2015-09" db="EMBL/GenBank/DDBJ databases">
        <title>A metagenomics-based metabolic model of nitrate-dependent anaerobic oxidation of methane by Methanoperedens-like archaea.</title>
        <authorList>
            <person name="Arshad A."/>
            <person name="Speth D.R."/>
            <person name="De Graaf R.M."/>
            <person name="Op Den Camp H.J."/>
            <person name="Jetten M.S."/>
            <person name="Welte C.U."/>
        </authorList>
    </citation>
    <scope>NUCLEOTIDE SEQUENCE [LARGE SCALE GENOMIC DNA]</scope>
</reference>
<keyword evidence="6" id="KW-0560">Oxidoreductase</keyword>
<dbReference type="InterPro" id="IPR017900">
    <property type="entry name" value="4Fe4S_Fe_S_CS"/>
</dbReference>
<keyword evidence="4" id="KW-0479">Metal-binding</keyword>
<dbReference type="InterPro" id="IPR051460">
    <property type="entry name" value="HdrC_iron-sulfur_subunit"/>
</dbReference>
<dbReference type="EMBL" id="LKCM01000237">
    <property type="protein sequence ID" value="KPQ42357.1"/>
    <property type="molecule type" value="Genomic_DNA"/>
</dbReference>
<evidence type="ECO:0000259" key="9">
    <source>
        <dbReference type="PROSITE" id="PS51379"/>
    </source>
</evidence>
<dbReference type="Proteomes" id="UP000050360">
    <property type="component" value="Unassembled WGS sequence"/>
</dbReference>
<evidence type="ECO:0000256" key="4">
    <source>
        <dbReference type="ARBA" id="ARBA00022723"/>
    </source>
</evidence>
<evidence type="ECO:0000256" key="8">
    <source>
        <dbReference type="ARBA" id="ARBA00023014"/>
    </source>
</evidence>
<dbReference type="AlphaFoldDB" id="A0A0P8ADU1"/>
<evidence type="ECO:0000256" key="6">
    <source>
        <dbReference type="ARBA" id="ARBA00023002"/>
    </source>
</evidence>
<dbReference type="InterPro" id="IPR009051">
    <property type="entry name" value="Helical_ferredxn"/>
</dbReference>